<dbReference type="AlphaFoldDB" id="A0A075GCZ2"/>
<proteinExistence type="predicted"/>
<organism evidence="1">
    <name type="scientific">uncultured marine thaumarchaeote KM3_126_D02</name>
    <dbReference type="NCBI Taxonomy" id="1455994"/>
    <lineage>
        <taxon>Archaea</taxon>
        <taxon>Nitrososphaerota</taxon>
        <taxon>environmental samples</taxon>
    </lineage>
</organism>
<evidence type="ECO:0000313" key="1">
    <source>
        <dbReference type="EMBL" id="AIE99906.1"/>
    </source>
</evidence>
<dbReference type="Gene3D" id="2.130.10.10">
    <property type="entry name" value="YVTN repeat-like/Quinoprotein amine dehydrogenase"/>
    <property type="match status" value="1"/>
</dbReference>
<accession>A0A075GCZ2</accession>
<sequence length="520" mass="55982">MYRSLSILTVLIIISTVPIVSAEVIRGESTVPDWVKNTAGWWASEQIPDSAFLQGIQYLIKEGIMIVEIPTEIDSESAEEVPSWVKLTAGWWAEDKIHDTTFVSGIEYLIGKGIIVVEQEVEEPVEEVVEIKDFYMEVNGGSCCFNWAYVGEEYRFQIETQESQHGKYIDGVEINAKIISKDGELRHDFGEVTTDDGIYRNSIIIPSMDWYAENILSVTGEYFGVEKTIEKEFDVFYKRGGGGGGGIYAGQTGGVNAGSCAHVSPVSIASQEVSPVGLAFDKTGTKMFISGNAGDDINEYKLNGAFCIGTASFVDSFSIASQDDTPDDIAFNRSGTKMFLVGYAGQDVNEYTLSTGFDVSTAIFVDSFNGAGLAASPRGIAFDTSGTKMFVLSSGSSGKVAEYTLGTGFDVSTASPVDSFSIADQETNAQSIAFSKYGTKMFVVGNAGDDVNEYTLTTAWDVSTASFVDSFSVSGQESTPSSIWFDGSGKTMFILGLAGDDVNVYKLGTAWDVSTASHVP</sequence>
<reference evidence="1" key="1">
    <citation type="journal article" date="2014" name="Genome Biol. Evol.">
        <title>Pangenome evidence for extensive interdomain horizontal transfer affecting lineage core and shell genes in uncultured planktonic thaumarchaeota and euryarchaeota.</title>
        <authorList>
            <person name="Deschamps P."/>
            <person name="Zivanovic Y."/>
            <person name="Moreira D."/>
            <person name="Rodriguez-Valera F."/>
            <person name="Lopez-Garcia P."/>
        </authorList>
    </citation>
    <scope>NUCLEOTIDE SEQUENCE</scope>
</reference>
<name>A0A075GCZ2_9ARCH</name>
<dbReference type="EMBL" id="KF900576">
    <property type="protein sequence ID" value="AIE99906.1"/>
    <property type="molecule type" value="Genomic_DNA"/>
</dbReference>
<protein>
    <submittedName>
        <fullName evidence="1">Uncharacterized protein</fullName>
    </submittedName>
</protein>
<dbReference type="SUPFAM" id="SSF63825">
    <property type="entry name" value="YWTD domain"/>
    <property type="match status" value="1"/>
</dbReference>
<dbReference type="InterPro" id="IPR015943">
    <property type="entry name" value="WD40/YVTN_repeat-like_dom_sf"/>
</dbReference>